<gene>
    <name evidence="8" type="ordered locus">Calni_2072</name>
</gene>
<dbReference type="GO" id="GO:0003924">
    <property type="term" value="F:GTPase activity"/>
    <property type="evidence" value="ECO:0007669"/>
    <property type="project" value="InterPro"/>
</dbReference>
<dbReference type="InterPro" id="IPR027094">
    <property type="entry name" value="Mitofusin_fam"/>
</dbReference>
<dbReference type="HOGENOM" id="CLU_021896_0_0_0"/>
<keyword evidence="2" id="KW-0547">Nucleotide-binding</keyword>
<keyword evidence="8" id="KW-0614">Plasmid</keyword>
<dbReference type="InterPro" id="IPR027417">
    <property type="entry name" value="P-loop_NTPase"/>
</dbReference>
<sequence>MSFSTILNFLYRVFFGKNFKRMYEEISVEYDKLRKKYSNLISENKKLEDEYKNLNIKLIELQLKYSNLLTDYEEIGNLNKKLNDTIEILGKEKETYKIELEDLKKIHDNQTLVLKNLHSKYNEIEEERDTFMNKCADLADKIQTLEEEKEKLDEENQKKEREIKILTNERNDLGKKLQAISLILSKEEKQDNSPEKLINLLEKDFVELINKIPYKEEAKTIIKLKSIIERIEFVLSFKDKFSKNIVAICGGFSTGKSSFINSVFFSNDNSNFQLSTNITPTTAIPTYVVHGDSLNIKAASINNTLKEIKPEYTSMFDHYNIKDFGFHMRTLVQFLIVSNPFKDYKNICFIDTPGYNPGGSISVEDHEITLKYIDEANVILWLIGIDVNGTIPKSDIDFLRGINSSNKKIYIALNKADTRSLPDIEKIGEAVKNELEKNGIKVEGISAFSSINNQELWYHGKSLFQFLKEEDRPSDLKDSLREELKSIFRDYETFLKSDIKEAESFLSSFKSMELDIFQVGKDEKLAKSTSFYDRLDSLKTKFQSKIAENKKNLADLKNLEEIVLKEFDNLFFKEKRLSLKKI</sequence>
<evidence type="ECO:0000256" key="2">
    <source>
        <dbReference type="ARBA" id="ARBA00022741"/>
    </source>
</evidence>
<dbReference type="SUPFAM" id="SSF52540">
    <property type="entry name" value="P-loop containing nucleoside triphosphate hydrolases"/>
    <property type="match status" value="1"/>
</dbReference>
<geneLocation type="plasmid" evidence="8 9">
    <name>pCALNI01</name>
</geneLocation>
<dbReference type="EMBL" id="CP002348">
    <property type="protein sequence ID" value="ADR19964.1"/>
    <property type="molecule type" value="Genomic_DNA"/>
</dbReference>
<keyword evidence="6" id="KW-0175">Coiled coil</keyword>
<dbReference type="Gene3D" id="3.40.50.300">
    <property type="entry name" value="P-loop containing nucleotide triphosphate hydrolases"/>
    <property type="match status" value="1"/>
</dbReference>
<comment type="subcellular location">
    <subcellularLocation>
        <location evidence="1">Membrane</location>
    </subcellularLocation>
</comment>
<feature type="domain" description="Dynamin N-terminal" evidence="7">
    <location>
        <begin position="246"/>
        <end position="415"/>
    </location>
</feature>
<dbReference type="KEGG" id="cni:Calni_2072"/>
<dbReference type="InterPro" id="IPR045063">
    <property type="entry name" value="Dynamin_N"/>
</dbReference>
<proteinExistence type="predicted"/>
<evidence type="ECO:0000313" key="8">
    <source>
        <dbReference type="EMBL" id="ADR19964.1"/>
    </source>
</evidence>
<evidence type="ECO:0000256" key="3">
    <source>
        <dbReference type="ARBA" id="ARBA00022801"/>
    </source>
</evidence>
<keyword evidence="4" id="KW-0342">GTP-binding</keyword>
<keyword evidence="3" id="KW-0378">Hydrolase</keyword>
<dbReference type="PANTHER" id="PTHR10465">
    <property type="entry name" value="TRANSMEMBRANE GTPASE FZO1"/>
    <property type="match status" value="1"/>
</dbReference>
<feature type="coiled-coil region" evidence="6">
    <location>
        <begin position="23"/>
        <end position="176"/>
    </location>
</feature>
<organism evidence="8 9">
    <name type="scientific">Calditerrivibrio nitroreducens (strain DSM 19672 / NBRC 101217 / Yu37-1)</name>
    <dbReference type="NCBI Taxonomy" id="768670"/>
    <lineage>
        <taxon>Bacteria</taxon>
        <taxon>Pseudomonadati</taxon>
        <taxon>Deferribacterota</taxon>
        <taxon>Deferribacteres</taxon>
        <taxon>Deferribacterales</taxon>
        <taxon>Calditerrivibrionaceae</taxon>
    </lineage>
</organism>
<evidence type="ECO:0000256" key="4">
    <source>
        <dbReference type="ARBA" id="ARBA00023134"/>
    </source>
</evidence>
<keyword evidence="5" id="KW-0472">Membrane</keyword>
<dbReference type="AlphaFoldDB" id="E4TK92"/>
<dbReference type="GO" id="GO:0016020">
    <property type="term" value="C:membrane"/>
    <property type="evidence" value="ECO:0007669"/>
    <property type="project" value="UniProtKB-SubCell"/>
</dbReference>
<evidence type="ECO:0000259" key="7">
    <source>
        <dbReference type="Pfam" id="PF00350"/>
    </source>
</evidence>
<evidence type="ECO:0000256" key="5">
    <source>
        <dbReference type="ARBA" id="ARBA00023136"/>
    </source>
</evidence>
<accession>E4TK92</accession>
<dbReference type="GO" id="GO:0005525">
    <property type="term" value="F:GTP binding"/>
    <property type="evidence" value="ECO:0007669"/>
    <property type="project" value="UniProtKB-KW"/>
</dbReference>
<dbReference type="Pfam" id="PF00350">
    <property type="entry name" value="Dynamin_N"/>
    <property type="match status" value="1"/>
</dbReference>
<dbReference type="eggNOG" id="COG0699">
    <property type="taxonomic scope" value="Bacteria"/>
</dbReference>
<evidence type="ECO:0000256" key="1">
    <source>
        <dbReference type="ARBA" id="ARBA00004370"/>
    </source>
</evidence>
<evidence type="ECO:0000313" key="9">
    <source>
        <dbReference type="Proteomes" id="UP000007039"/>
    </source>
</evidence>
<reference key="1">
    <citation type="submission" date="2010-11" db="EMBL/GenBank/DDBJ databases">
        <title>The complete genome of plasmid of Calditerrivibrio nitroreducens DSM 19672.</title>
        <authorList>
            <consortium name="US DOE Joint Genome Institute (JGI-PGF)"/>
            <person name="Lucas S."/>
            <person name="Copeland A."/>
            <person name="Lapidus A."/>
            <person name="Bruce D."/>
            <person name="Goodwin L."/>
            <person name="Pitluck S."/>
            <person name="Kyrpides N."/>
            <person name="Mavromatis K."/>
            <person name="Ivanova N."/>
            <person name="Mikhailova N."/>
            <person name="Zeytun A."/>
            <person name="Brettin T."/>
            <person name="Detter J.C."/>
            <person name="Tapia R."/>
            <person name="Han C."/>
            <person name="Land M."/>
            <person name="Hauser L."/>
            <person name="Markowitz V."/>
            <person name="Cheng J.-F."/>
            <person name="Hugenholtz P."/>
            <person name="Woyke T."/>
            <person name="Wu D."/>
            <person name="Spring S."/>
            <person name="Schroeder M."/>
            <person name="Brambilla E."/>
            <person name="Klenk H.-P."/>
            <person name="Eisen J.A."/>
        </authorList>
    </citation>
    <scope>NUCLEOTIDE SEQUENCE</scope>
    <source>
        <strain>DSM 19672</strain>
    </source>
</reference>
<name>E4TK92_CALNY</name>
<protein>
    <submittedName>
        <fullName evidence="8">GTP-binding protein HSR1-related protein</fullName>
    </submittedName>
</protein>
<keyword evidence="9" id="KW-1185">Reference proteome</keyword>
<dbReference type="PANTHER" id="PTHR10465:SF0">
    <property type="entry name" value="SARCALUMENIN"/>
    <property type="match status" value="1"/>
</dbReference>
<reference evidence="8 9" key="2">
    <citation type="journal article" date="2011" name="Stand. Genomic Sci.">
        <title>Complete genome sequence of Calditerrivibrio nitroreducens type strain (Yu37-1).</title>
        <authorList>
            <person name="Pitluck S."/>
            <person name="Sikorski J."/>
            <person name="Zeytun A."/>
            <person name="Lapidus A."/>
            <person name="Nolan M."/>
            <person name="Lucas S."/>
            <person name="Hammon N."/>
            <person name="Deshpande S."/>
            <person name="Cheng J.F."/>
            <person name="Tapia R."/>
            <person name="Han C."/>
            <person name="Goodwin L."/>
            <person name="Liolios K."/>
            <person name="Pagani I."/>
            <person name="Ivanova N."/>
            <person name="Mavromatis K."/>
            <person name="Pati A."/>
            <person name="Chen A."/>
            <person name="Palaniappan K."/>
            <person name="Hauser L."/>
            <person name="Chang Y.J."/>
            <person name="Jeffries C.D."/>
            <person name="Detter J.C."/>
            <person name="Brambilla E."/>
            <person name="Djao O.D."/>
            <person name="Rohde M."/>
            <person name="Spring S."/>
            <person name="Goker M."/>
            <person name="Woyke T."/>
            <person name="Bristow J."/>
            <person name="Eisen J.A."/>
            <person name="Markowitz V."/>
            <person name="Hugenholtz P."/>
            <person name="Kyrpides N.C."/>
            <person name="Klenk H.P."/>
            <person name="Land M."/>
        </authorList>
    </citation>
    <scope>NUCLEOTIDE SEQUENCE [LARGE SCALE GENOMIC DNA]</scope>
    <source>
        <strain evidence="9">DSM 19672 / NBRC 101217 / Yu37-1</strain>
        <plasmid evidence="9">Plasmid pCALNI01</plasmid>
    </source>
</reference>
<evidence type="ECO:0000256" key="6">
    <source>
        <dbReference type="SAM" id="Coils"/>
    </source>
</evidence>
<dbReference type="OrthoDB" id="9816479at2"/>
<dbReference type="Proteomes" id="UP000007039">
    <property type="component" value="Plasmid pCALNI01"/>
</dbReference>